<comment type="caution">
    <text evidence="1">The sequence shown here is derived from an EMBL/GenBank/DDBJ whole genome shotgun (WGS) entry which is preliminary data.</text>
</comment>
<reference evidence="1" key="1">
    <citation type="submission" date="2018-07" db="EMBL/GenBank/DDBJ databases">
        <authorList>
            <consortium name="GenomeTrakr network: Whole genome sequencing for foodborne pathogen traceback"/>
        </authorList>
    </citation>
    <scope>NUCLEOTIDE SEQUENCE [LARGE SCALE GENOMIC DNA]</scope>
    <source>
        <strain evidence="1">CFSAN002851</strain>
    </source>
</reference>
<organism evidence="1">
    <name type="scientific">Salmonella enterica I</name>
    <dbReference type="NCBI Taxonomy" id="59201"/>
    <lineage>
        <taxon>Bacteria</taxon>
        <taxon>Pseudomonadati</taxon>
        <taxon>Pseudomonadota</taxon>
        <taxon>Gammaproteobacteria</taxon>
        <taxon>Enterobacterales</taxon>
        <taxon>Enterobacteriaceae</taxon>
        <taxon>Salmonella</taxon>
    </lineage>
</organism>
<evidence type="ECO:0000313" key="1">
    <source>
        <dbReference type="EMBL" id="EBP3998742.1"/>
    </source>
</evidence>
<dbReference type="Proteomes" id="UP000839575">
    <property type="component" value="Unassembled WGS sequence"/>
</dbReference>
<accession>A0A5U3ERV8</accession>
<proteinExistence type="predicted"/>
<sequence length="70" mass="7973">MDFKFSLGQNAVITVSGEQGHIKGRAHYVHCENAYLLHYRAADGRAVDRWFDESELQSLHADEHQGKVTM</sequence>
<dbReference type="EMBL" id="AAGLPX010000013">
    <property type="protein sequence ID" value="EBP3998742.1"/>
    <property type="molecule type" value="Genomic_DNA"/>
</dbReference>
<gene>
    <name evidence="1" type="ORF">S301_08615</name>
</gene>
<name>A0A5U3ERV8_SALET</name>
<protein>
    <submittedName>
        <fullName evidence="1">Uncharacterized protein</fullName>
    </submittedName>
</protein>
<dbReference type="AlphaFoldDB" id="A0A5U3ERV8"/>